<dbReference type="AlphaFoldDB" id="A0AAW0GEP4"/>
<dbReference type="EMBL" id="JASBNA010000011">
    <property type="protein sequence ID" value="KAK7688081.1"/>
    <property type="molecule type" value="Genomic_DNA"/>
</dbReference>
<comment type="caution">
    <text evidence="1">The sequence shown here is derived from an EMBL/GenBank/DDBJ whole genome shotgun (WGS) entry which is preliminary data.</text>
</comment>
<evidence type="ECO:0000313" key="2">
    <source>
        <dbReference type="Proteomes" id="UP001385951"/>
    </source>
</evidence>
<accession>A0AAW0GEP4</accession>
<organism evidence="1 2">
    <name type="scientific">Cerrena zonata</name>
    <dbReference type="NCBI Taxonomy" id="2478898"/>
    <lineage>
        <taxon>Eukaryota</taxon>
        <taxon>Fungi</taxon>
        <taxon>Dikarya</taxon>
        <taxon>Basidiomycota</taxon>
        <taxon>Agaricomycotina</taxon>
        <taxon>Agaricomycetes</taxon>
        <taxon>Polyporales</taxon>
        <taxon>Cerrenaceae</taxon>
        <taxon>Cerrena</taxon>
    </lineage>
</organism>
<name>A0AAW0GEP4_9APHY</name>
<evidence type="ECO:0000313" key="1">
    <source>
        <dbReference type="EMBL" id="KAK7688081.1"/>
    </source>
</evidence>
<protein>
    <submittedName>
        <fullName evidence="1">Uncharacterized protein</fullName>
    </submittedName>
</protein>
<reference evidence="1 2" key="1">
    <citation type="submission" date="2022-09" db="EMBL/GenBank/DDBJ databases">
        <authorList>
            <person name="Palmer J.M."/>
        </authorList>
    </citation>
    <scope>NUCLEOTIDE SEQUENCE [LARGE SCALE GENOMIC DNA]</scope>
    <source>
        <strain evidence="1 2">DSM 7382</strain>
    </source>
</reference>
<gene>
    <name evidence="1" type="ORF">QCA50_008451</name>
</gene>
<keyword evidence="2" id="KW-1185">Reference proteome</keyword>
<dbReference type="Proteomes" id="UP001385951">
    <property type="component" value="Unassembled WGS sequence"/>
</dbReference>
<proteinExistence type="predicted"/>
<sequence>MVHAWMSGKALAFMVLNDEEGIKDWFPEILRINEKRWKKADIVDFLSKKL</sequence>